<evidence type="ECO:0000256" key="2">
    <source>
        <dbReference type="ARBA" id="ARBA00022596"/>
    </source>
</evidence>
<feature type="binding site" evidence="5">
    <location>
        <position position="73"/>
    </location>
    <ligand>
        <name>Zn(2+)</name>
        <dbReference type="ChEBI" id="CHEBI:29105"/>
    </ligand>
</feature>
<dbReference type="Proteomes" id="UP000316639">
    <property type="component" value="Unassembled WGS sequence"/>
</dbReference>
<name>A0A563F2T8_9PSEU</name>
<sequence length="109" mass="11553">MHELSIMSSVVDTVRERVPDATVTCVRMEIGKLSGVLVDSVLFCFDVVVAGTNLEGASLDISSPPGRARCRACGSSFDLDDLIFLCSCGSADVQVLSGRELRITSVEVA</sequence>
<dbReference type="GO" id="GO:0016151">
    <property type="term" value="F:nickel cation binding"/>
    <property type="evidence" value="ECO:0007669"/>
    <property type="project" value="UniProtKB-UniRule"/>
</dbReference>
<dbReference type="PROSITE" id="PS01249">
    <property type="entry name" value="HYPA"/>
    <property type="match status" value="1"/>
</dbReference>
<comment type="caution">
    <text evidence="6">The sequence shown here is derived from an EMBL/GenBank/DDBJ whole genome shotgun (WGS) entry which is preliminary data.</text>
</comment>
<dbReference type="GO" id="GO:0051604">
    <property type="term" value="P:protein maturation"/>
    <property type="evidence" value="ECO:0007669"/>
    <property type="project" value="InterPro"/>
</dbReference>
<dbReference type="InterPro" id="IPR020538">
    <property type="entry name" value="Hydgase_Ni_incorp_HypA/HybF_CS"/>
</dbReference>
<feature type="binding site" evidence="5">
    <location>
        <position position="70"/>
    </location>
    <ligand>
        <name>Zn(2+)</name>
        <dbReference type="ChEBI" id="CHEBI:29105"/>
    </ligand>
</feature>
<dbReference type="PANTHER" id="PTHR34535:SF3">
    <property type="entry name" value="HYDROGENASE MATURATION FACTOR HYPA"/>
    <property type="match status" value="1"/>
</dbReference>
<reference evidence="6 7" key="1">
    <citation type="submission" date="2019-07" db="EMBL/GenBank/DDBJ databases">
        <title>Lentzea xizangensis sp. nov., isolated from Qinghai-Tibetan Plateau Soils.</title>
        <authorList>
            <person name="Huang J."/>
        </authorList>
    </citation>
    <scope>NUCLEOTIDE SEQUENCE [LARGE SCALE GENOMIC DNA]</scope>
    <source>
        <strain evidence="6 7">FXJ1.1311</strain>
    </source>
</reference>
<dbReference type="EMBL" id="VOBR01000001">
    <property type="protein sequence ID" value="TWP54233.1"/>
    <property type="molecule type" value="Genomic_DNA"/>
</dbReference>
<keyword evidence="3 5" id="KW-0479">Metal-binding</keyword>
<evidence type="ECO:0000256" key="1">
    <source>
        <dbReference type="ARBA" id="ARBA00010748"/>
    </source>
</evidence>
<comment type="function">
    <text evidence="5">Involved in the maturation of [NiFe] hydrogenases. Required for nickel insertion into the metal center of the hydrogenase.</text>
</comment>
<dbReference type="GO" id="GO:0008270">
    <property type="term" value="F:zinc ion binding"/>
    <property type="evidence" value="ECO:0007669"/>
    <property type="project" value="UniProtKB-UniRule"/>
</dbReference>
<accession>A0A563F2T8</accession>
<keyword evidence="2 5" id="KW-0533">Nickel</keyword>
<dbReference type="Pfam" id="PF01155">
    <property type="entry name" value="HypA"/>
    <property type="match status" value="1"/>
</dbReference>
<evidence type="ECO:0000256" key="4">
    <source>
        <dbReference type="ARBA" id="ARBA00022833"/>
    </source>
</evidence>
<dbReference type="HAMAP" id="MF_00213">
    <property type="entry name" value="HypA_HybF"/>
    <property type="match status" value="1"/>
</dbReference>
<evidence type="ECO:0000256" key="5">
    <source>
        <dbReference type="HAMAP-Rule" id="MF_00213"/>
    </source>
</evidence>
<dbReference type="PANTHER" id="PTHR34535">
    <property type="entry name" value="HYDROGENASE MATURATION FACTOR HYPA"/>
    <property type="match status" value="1"/>
</dbReference>
<dbReference type="AlphaFoldDB" id="A0A563F2T8"/>
<comment type="similarity">
    <text evidence="1 5">Belongs to the HypA/HybF family.</text>
</comment>
<feature type="binding site" evidence="5">
    <location>
        <position position="2"/>
    </location>
    <ligand>
        <name>Ni(2+)</name>
        <dbReference type="ChEBI" id="CHEBI:49786"/>
    </ligand>
</feature>
<organism evidence="6 7">
    <name type="scientific">Lentzea tibetensis</name>
    <dbReference type="NCBI Taxonomy" id="2591470"/>
    <lineage>
        <taxon>Bacteria</taxon>
        <taxon>Bacillati</taxon>
        <taxon>Actinomycetota</taxon>
        <taxon>Actinomycetes</taxon>
        <taxon>Pseudonocardiales</taxon>
        <taxon>Pseudonocardiaceae</taxon>
        <taxon>Lentzea</taxon>
    </lineage>
</organism>
<dbReference type="PIRSF" id="PIRSF004761">
    <property type="entry name" value="Hydrgn_mat_HypA"/>
    <property type="match status" value="1"/>
</dbReference>
<evidence type="ECO:0000256" key="3">
    <source>
        <dbReference type="ARBA" id="ARBA00022723"/>
    </source>
</evidence>
<gene>
    <name evidence="5" type="primary">hypA</name>
    <name evidence="6" type="ORF">FKR81_01350</name>
</gene>
<evidence type="ECO:0000313" key="6">
    <source>
        <dbReference type="EMBL" id="TWP54233.1"/>
    </source>
</evidence>
<evidence type="ECO:0000313" key="7">
    <source>
        <dbReference type="Proteomes" id="UP000316639"/>
    </source>
</evidence>
<dbReference type="Gene3D" id="3.30.2320.80">
    <property type="match status" value="1"/>
</dbReference>
<dbReference type="InterPro" id="IPR000688">
    <property type="entry name" value="HypA/HybF"/>
</dbReference>
<protein>
    <recommendedName>
        <fullName evidence="5">Hydrogenase maturation factor HypA</fullName>
    </recommendedName>
</protein>
<proteinExistence type="inferred from homology"/>
<keyword evidence="7" id="KW-1185">Reference proteome</keyword>
<dbReference type="OrthoDB" id="288014at2"/>
<dbReference type="RefSeq" id="WP_146349016.1">
    <property type="nucleotide sequence ID" value="NZ_VOBR01000001.1"/>
</dbReference>
<keyword evidence="4 5" id="KW-0862">Zinc</keyword>
<feature type="binding site" evidence="5">
    <location>
        <position position="88"/>
    </location>
    <ligand>
        <name>Zn(2+)</name>
        <dbReference type="ChEBI" id="CHEBI:29105"/>
    </ligand>
</feature>
<feature type="binding site" evidence="5">
    <location>
        <position position="86"/>
    </location>
    <ligand>
        <name>Zn(2+)</name>
        <dbReference type="ChEBI" id="CHEBI:29105"/>
    </ligand>
</feature>